<comment type="caution">
    <text evidence="4">The sequence shown here is derived from an EMBL/GenBank/DDBJ whole genome shotgun (WGS) entry which is preliminary data.</text>
</comment>
<gene>
    <name evidence="4" type="ORF">ACK2TP_12680</name>
</gene>
<protein>
    <submittedName>
        <fullName evidence="4">DUF4174 domain-containing protein</fullName>
    </submittedName>
</protein>
<dbReference type="Pfam" id="PF13778">
    <property type="entry name" value="DUF4174"/>
    <property type="match status" value="1"/>
</dbReference>
<dbReference type="RefSeq" id="WP_263411910.1">
    <property type="nucleotide sequence ID" value="NZ_BAABBH010000001.1"/>
</dbReference>
<feature type="signal peptide" evidence="2">
    <location>
        <begin position="1"/>
        <end position="19"/>
    </location>
</feature>
<evidence type="ECO:0000256" key="2">
    <source>
        <dbReference type="SAM" id="SignalP"/>
    </source>
</evidence>
<evidence type="ECO:0000313" key="5">
    <source>
        <dbReference type="Proteomes" id="UP001634747"/>
    </source>
</evidence>
<evidence type="ECO:0000256" key="1">
    <source>
        <dbReference type="ARBA" id="ARBA00022729"/>
    </source>
</evidence>
<name>A0ABW9KM33_9BACT</name>
<dbReference type="Proteomes" id="UP001634747">
    <property type="component" value="Unassembled WGS sequence"/>
</dbReference>
<sequence>MRLRVAALLIALVSMTAAAQTTTLQALRDQSRPLLIFAPGNDPRLQQQLSDLAHQPAELRDRDMRVVLLVRGNGPVTQGSSLPLASFTPAEQEHARRKFHVAPDEFAAILVGKDGGEKLRSSSPLPWQRLSSTIDSMPMRRDEMHGKR</sequence>
<dbReference type="InterPro" id="IPR025232">
    <property type="entry name" value="DUF4174"/>
</dbReference>
<evidence type="ECO:0000313" key="4">
    <source>
        <dbReference type="EMBL" id="MFN2976622.1"/>
    </source>
</evidence>
<keyword evidence="5" id="KW-1185">Reference proteome</keyword>
<accession>A0ABW9KM33</accession>
<proteinExistence type="predicted"/>
<keyword evidence="1 2" id="KW-0732">Signal</keyword>
<organism evidence="4 5">
    <name type="scientific">Terriglobus aquaticus</name>
    <dbReference type="NCBI Taxonomy" id="940139"/>
    <lineage>
        <taxon>Bacteria</taxon>
        <taxon>Pseudomonadati</taxon>
        <taxon>Acidobacteriota</taxon>
        <taxon>Terriglobia</taxon>
        <taxon>Terriglobales</taxon>
        <taxon>Acidobacteriaceae</taxon>
        <taxon>Terriglobus</taxon>
    </lineage>
</organism>
<feature type="chain" id="PRO_5046756667" evidence="2">
    <location>
        <begin position="20"/>
        <end position="148"/>
    </location>
</feature>
<evidence type="ECO:0000259" key="3">
    <source>
        <dbReference type="Pfam" id="PF13778"/>
    </source>
</evidence>
<dbReference type="EMBL" id="JBJYXY010000001">
    <property type="protein sequence ID" value="MFN2976622.1"/>
    <property type="molecule type" value="Genomic_DNA"/>
</dbReference>
<reference evidence="4 5" key="1">
    <citation type="submission" date="2024-12" db="EMBL/GenBank/DDBJ databases">
        <authorList>
            <person name="Lee Y."/>
        </authorList>
    </citation>
    <scope>NUCLEOTIDE SEQUENCE [LARGE SCALE GENOMIC DNA]</scope>
    <source>
        <strain evidence="4 5">03SUJ4</strain>
    </source>
</reference>
<feature type="domain" description="DUF4174" evidence="3">
    <location>
        <begin position="24"/>
        <end position="143"/>
    </location>
</feature>